<protein>
    <submittedName>
        <fullName evidence="1">Uncharacterized protein</fullName>
    </submittedName>
</protein>
<proteinExistence type="predicted"/>
<name>A0A0F9CRT6_9ZZZZ</name>
<evidence type="ECO:0000313" key="1">
    <source>
        <dbReference type="EMBL" id="KKL39740.1"/>
    </source>
</evidence>
<dbReference type="AlphaFoldDB" id="A0A0F9CRT6"/>
<dbReference type="EMBL" id="LAZR01034852">
    <property type="protein sequence ID" value="KKL39740.1"/>
    <property type="molecule type" value="Genomic_DNA"/>
</dbReference>
<gene>
    <name evidence="1" type="ORF">LCGC14_2368200</name>
</gene>
<organism evidence="1">
    <name type="scientific">marine sediment metagenome</name>
    <dbReference type="NCBI Taxonomy" id="412755"/>
    <lineage>
        <taxon>unclassified sequences</taxon>
        <taxon>metagenomes</taxon>
        <taxon>ecological metagenomes</taxon>
    </lineage>
</organism>
<comment type="caution">
    <text evidence="1">The sequence shown here is derived from an EMBL/GenBank/DDBJ whole genome shotgun (WGS) entry which is preliminary data.</text>
</comment>
<sequence>MRAVVNYHDLPRCDRFQDALPSEDCGECLCGADLSACNGPIDCSACKVTICEDCALKGECRHDACENVYCDKCAAGFLPAEDAGFCVPCVNEFMRVPAAQFFRGLGRTG</sequence>
<accession>A0A0F9CRT6</accession>
<reference evidence="1" key="1">
    <citation type="journal article" date="2015" name="Nature">
        <title>Complex archaea that bridge the gap between prokaryotes and eukaryotes.</title>
        <authorList>
            <person name="Spang A."/>
            <person name="Saw J.H."/>
            <person name="Jorgensen S.L."/>
            <person name="Zaremba-Niedzwiedzka K."/>
            <person name="Martijn J."/>
            <person name="Lind A.E."/>
            <person name="van Eijk R."/>
            <person name="Schleper C."/>
            <person name="Guy L."/>
            <person name="Ettema T.J."/>
        </authorList>
    </citation>
    <scope>NUCLEOTIDE SEQUENCE</scope>
</reference>